<organism evidence="1 2">
    <name type="scientific">Tanacetum coccineum</name>
    <dbReference type="NCBI Taxonomy" id="301880"/>
    <lineage>
        <taxon>Eukaryota</taxon>
        <taxon>Viridiplantae</taxon>
        <taxon>Streptophyta</taxon>
        <taxon>Embryophyta</taxon>
        <taxon>Tracheophyta</taxon>
        <taxon>Spermatophyta</taxon>
        <taxon>Magnoliopsida</taxon>
        <taxon>eudicotyledons</taxon>
        <taxon>Gunneridae</taxon>
        <taxon>Pentapetalae</taxon>
        <taxon>asterids</taxon>
        <taxon>campanulids</taxon>
        <taxon>Asterales</taxon>
        <taxon>Asteraceae</taxon>
        <taxon>Asteroideae</taxon>
        <taxon>Anthemideae</taxon>
        <taxon>Anthemidinae</taxon>
        <taxon>Tanacetum</taxon>
    </lineage>
</organism>
<sequence>MMAIAGRRWVIGHGIRLAVIKCAESTELRLVFANVVSTGIAKGMSEGLKYGIEHEKDGRDLVDVEVYDPEANDKLVKALQDLKDLEYPMVDQLERLKDAPMKLSWRPYI</sequence>
<reference evidence="1" key="2">
    <citation type="submission" date="2022-01" db="EMBL/GenBank/DDBJ databases">
        <authorList>
            <person name="Yamashiro T."/>
            <person name="Shiraishi A."/>
            <person name="Satake H."/>
            <person name="Nakayama K."/>
        </authorList>
    </citation>
    <scope>NUCLEOTIDE SEQUENCE</scope>
</reference>
<accession>A0ABQ5GJ03</accession>
<dbReference type="EMBL" id="BQNB010018533">
    <property type="protein sequence ID" value="GJT75475.1"/>
    <property type="molecule type" value="Genomic_DNA"/>
</dbReference>
<evidence type="ECO:0000313" key="1">
    <source>
        <dbReference type="EMBL" id="GJT75475.1"/>
    </source>
</evidence>
<protein>
    <submittedName>
        <fullName evidence="1">Uncharacterized protein</fullName>
    </submittedName>
</protein>
<evidence type="ECO:0000313" key="2">
    <source>
        <dbReference type="Proteomes" id="UP001151760"/>
    </source>
</evidence>
<proteinExistence type="predicted"/>
<name>A0ABQ5GJ03_9ASTR</name>
<comment type="caution">
    <text evidence="1">The sequence shown here is derived from an EMBL/GenBank/DDBJ whole genome shotgun (WGS) entry which is preliminary data.</text>
</comment>
<keyword evidence="2" id="KW-1185">Reference proteome</keyword>
<gene>
    <name evidence="1" type="ORF">Tco_1042200</name>
</gene>
<reference evidence="1" key="1">
    <citation type="journal article" date="2022" name="Int. J. Mol. Sci.">
        <title>Draft Genome of Tanacetum Coccineum: Genomic Comparison of Closely Related Tanacetum-Family Plants.</title>
        <authorList>
            <person name="Yamashiro T."/>
            <person name="Shiraishi A."/>
            <person name="Nakayama K."/>
            <person name="Satake H."/>
        </authorList>
    </citation>
    <scope>NUCLEOTIDE SEQUENCE</scope>
</reference>
<dbReference type="Proteomes" id="UP001151760">
    <property type="component" value="Unassembled WGS sequence"/>
</dbReference>